<accession>A0A6A4SXS5</accession>
<dbReference type="AlphaFoldDB" id="A0A6A4SXS5"/>
<evidence type="ECO:0000313" key="2">
    <source>
        <dbReference type="Proteomes" id="UP000438429"/>
    </source>
</evidence>
<reference evidence="1 2" key="1">
    <citation type="submission" date="2019-06" db="EMBL/GenBank/DDBJ databases">
        <title>Draft genomes of female and male turbot (Scophthalmus maximus).</title>
        <authorList>
            <person name="Xu H."/>
            <person name="Xu X.-W."/>
            <person name="Shao C."/>
            <person name="Chen S."/>
        </authorList>
    </citation>
    <scope>NUCLEOTIDE SEQUENCE [LARGE SCALE GENOMIC DNA]</scope>
    <source>
        <strain evidence="1">Ysfricsl-2016a</strain>
        <tissue evidence="1">Blood</tissue>
    </source>
</reference>
<dbReference type="Proteomes" id="UP000438429">
    <property type="component" value="Unassembled WGS sequence"/>
</dbReference>
<dbReference type="EMBL" id="VEVO01000008">
    <property type="protein sequence ID" value="KAF0038593.1"/>
    <property type="molecule type" value="Genomic_DNA"/>
</dbReference>
<protein>
    <submittedName>
        <fullName evidence="1">Uncharacterized protein</fullName>
    </submittedName>
</protein>
<proteinExistence type="predicted"/>
<sequence length="117" mass="13331">MRYTRSADNTQPSLFDKCRSNNEQMWDLRAAVFVGFTVVCRECISCGSMLATRHVSCVSCGNFRSKKKAHADSFRVYVCDITTLPFSFLHVDTLSTLVLAFQLHSLNAPLVKRRRLH</sequence>
<comment type="caution">
    <text evidence="1">The sequence shown here is derived from an EMBL/GenBank/DDBJ whole genome shotgun (WGS) entry which is preliminary data.</text>
</comment>
<organism evidence="1 2">
    <name type="scientific">Scophthalmus maximus</name>
    <name type="common">Turbot</name>
    <name type="synonym">Psetta maxima</name>
    <dbReference type="NCBI Taxonomy" id="52904"/>
    <lineage>
        <taxon>Eukaryota</taxon>
        <taxon>Metazoa</taxon>
        <taxon>Chordata</taxon>
        <taxon>Craniata</taxon>
        <taxon>Vertebrata</taxon>
        <taxon>Euteleostomi</taxon>
        <taxon>Actinopterygii</taxon>
        <taxon>Neopterygii</taxon>
        <taxon>Teleostei</taxon>
        <taxon>Neoteleostei</taxon>
        <taxon>Acanthomorphata</taxon>
        <taxon>Carangaria</taxon>
        <taxon>Pleuronectiformes</taxon>
        <taxon>Pleuronectoidei</taxon>
        <taxon>Scophthalmidae</taxon>
        <taxon>Scophthalmus</taxon>
    </lineage>
</organism>
<evidence type="ECO:0000313" key="1">
    <source>
        <dbReference type="EMBL" id="KAF0038593.1"/>
    </source>
</evidence>
<gene>
    <name evidence="1" type="ORF">F2P81_009077</name>
</gene>
<name>A0A6A4SXS5_SCOMX</name>